<comment type="caution">
    <text evidence="1">The sequence shown here is derived from an EMBL/GenBank/DDBJ whole genome shotgun (WGS) entry which is preliminary data.</text>
</comment>
<evidence type="ECO:0000313" key="1">
    <source>
        <dbReference type="EMBL" id="KAE8265034.1"/>
    </source>
</evidence>
<accession>A0A8X7N4H4</accession>
<dbReference type="AlphaFoldDB" id="A0A8X7N4H4"/>
<reference evidence="1" key="1">
    <citation type="submission" date="2016-04" db="EMBL/GenBank/DDBJ databases">
        <authorList>
            <person name="Nguyen H.D."/>
            <person name="Samba Siva P."/>
            <person name="Cullis J."/>
            <person name="Levesque C.A."/>
            <person name="Hambleton S."/>
        </authorList>
    </citation>
    <scope>NUCLEOTIDE SEQUENCE</scope>
    <source>
        <strain evidence="1">DAOMC 236422</strain>
    </source>
</reference>
<organism evidence="1 2">
    <name type="scientific">Tilletia walkeri</name>
    <dbReference type="NCBI Taxonomy" id="117179"/>
    <lineage>
        <taxon>Eukaryota</taxon>
        <taxon>Fungi</taxon>
        <taxon>Dikarya</taxon>
        <taxon>Basidiomycota</taxon>
        <taxon>Ustilaginomycotina</taxon>
        <taxon>Exobasidiomycetes</taxon>
        <taxon>Tilletiales</taxon>
        <taxon>Tilletiaceae</taxon>
        <taxon>Tilletia</taxon>
    </lineage>
</organism>
<gene>
    <name evidence="1" type="ORF">A4X09_0g6788</name>
</gene>
<reference evidence="1" key="2">
    <citation type="journal article" date="2019" name="IMA Fungus">
        <title>Genome sequencing and comparison of five Tilletia species to identify candidate genes for the detection of regulated species infecting wheat.</title>
        <authorList>
            <person name="Nguyen H.D.T."/>
            <person name="Sultana T."/>
            <person name="Kesanakurti P."/>
            <person name="Hambleton S."/>
        </authorList>
    </citation>
    <scope>NUCLEOTIDE SEQUENCE</scope>
    <source>
        <strain evidence="1">DAOMC 236422</strain>
    </source>
</reference>
<protein>
    <submittedName>
        <fullName evidence="1">Uncharacterized protein</fullName>
    </submittedName>
</protein>
<proteinExistence type="predicted"/>
<sequence>MHAILGSNIGMGGGKPCRACKWGGTKKWKQEEDGVRAALEPGTPRSAEEALRVLPKQLDYARDDKQTQYYDSRTESGYADAFTHSVAVALLEENDVLRGRAPDHPRTPRPALTEAQVQDRMAASHRAYKSTECHSPLLRLQNKSIPSTSWSNWHVLTSVLLPADLGWDVTQSSPVEVHHTFLLGPVKYLLRATKRNLNSRQLDMLQTHLEALNTDGPPCGSIFRAGYIIEHAESLVGKELKLCAQLFPPALAVMKERDECTEELWLEFVALGRVGKASYRAVHA</sequence>
<keyword evidence="2" id="KW-1185">Reference proteome</keyword>
<name>A0A8X7N4H4_9BASI</name>
<evidence type="ECO:0000313" key="2">
    <source>
        <dbReference type="Proteomes" id="UP000078113"/>
    </source>
</evidence>
<dbReference type="EMBL" id="LWDG02000483">
    <property type="protein sequence ID" value="KAE8265034.1"/>
    <property type="molecule type" value="Genomic_DNA"/>
</dbReference>
<dbReference type="Proteomes" id="UP000078113">
    <property type="component" value="Unassembled WGS sequence"/>
</dbReference>